<dbReference type="AlphaFoldDB" id="A0A1T1AS75"/>
<keyword evidence="2" id="KW-1185">Reference proteome</keyword>
<accession>A0A1T1AS75</accession>
<organism evidence="1 2">
    <name type="scientific">Rhodoferax fermentans</name>
    <dbReference type="NCBI Taxonomy" id="28066"/>
    <lineage>
        <taxon>Bacteria</taxon>
        <taxon>Pseudomonadati</taxon>
        <taxon>Pseudomonadota</taxon>
        <taxon>Betaproteobacteria</taxon>
        <taxon>Burkholderiales</taxon>
        <taxon>Comamonadaceae</taxon>
        <taxon>Rhodoferax</taxon>
    </lineage>
</organism>
<sequence length="340" mass="37091">MASLVFLSINKLKVTKKFRDTLFATLSVLGLTALGCGAACGMELTTFGNTLILSGPVTGSELVLVKEAFAANPKIDRVVLRNSHGGDAWTGYRVGDVLREAGVTTAVSGYCISSCSRMFLGGKYRVFTDDYPAERTYVGFHGHYDAQGNLDRNSVNKSGLFSWIVQHSDGKADSDLVMRWIAIEKNKGAANFFHPDVAATLGHSVFFCDGLKAQKTTSCEPVPTNAFERGVVTDLRRVSSPDQDTLPGRLRARQFPASGLAALEDLQKLPLDAAAGLEQYQRYLQASLPRAFAVAPTRQHWAWVSNATDDVNTLALKRCEERAKQPCVLYSVDDNVVYKP</sequence>
<proteinExistence type="predicted"/>
<dbReference type="InterPro" id="IPR029045">
    <property type="entry name" value="ClpP/crotonase-like_dom_sf"/>
</dbReference>
<dbReference type="Proteomes" id="UP000190750">
    <property type="component" value="Unassembled WGS sequence"/>
</dbReference>
<dbReference type="STRING" id="28066.RF819_09700"/>
<comment type="caution">
    <text evidence="1">The sequence shown here is derived from an EMBL/GenBank/DDBJ whole genome shotgun (WGS) entry which is preliminary data.</text>
</comment>
<name>A0A1T1AS75_RHOFE</name>
<reference evidence="1 2" key="1">
    <citation type="submission" date="2017-01" db="EMBL/GenBank/DDBJ databases">
        <title>Genome sequencing of Rhodoferax fermentans JCM 7819.</title>
        <authorList>
            <person name="Kim Y.J."/>
            <person name="Farh M.E.-A."/>
            <person name="Yang D.-C."/>
        </authorList>
    </citation>
    <scope>NUCLEOTIDE SEQUENCE [LARGE SCALE GENOMIC DNA]</scope>
    <source>
        <strain evidence="1 2">JCM 7819</strain>
    </source>
</reference>
<dbReference type="EMBL" id="MTJN01000002">
    <property type="protein sequence ID" value="OOV06961.1"/>
    <property type="molecule type" value="Genomic_DNA"/>
</dbReference>
<evidence type="ECO:0000313" key="2">
    <source>
        <dbReference type="Proteomes" id="UP000190750"/>
    </source>
</evidence>
<evidence type="ECO:0000313" key="1">
    <source>
        <dbReference type="EMBL" id="OOV06961.1"/>
    </source>
</evidence>
<gene>
    <name evidence="1" type="ORF">RF819_09700</name>
</gene>
<dbReference type="SUPFAM" id="SSF52096">
    <property type="entry name" value="ClpP/crotonase"/>
    <property type="match status" value="1"/>
</dbReference>
<protein>
    <submittedName>
        <fullName evidence="1">Uncharacterized protein</fullName>
    </submittedName>
</protein>
<dbReference type="RefSeq" id="WP_200224246.1">
    <property type="nucleotide sequence ID" value="NZ_MTJN01000002.1"/>
</dbReference>